<proteinExistence type="predicted"/>
<evidence type="ECO:0000313" key="2">
    <source>
        <dbReference type="Proteomes" id="UP000287300"/>
    </source>
</evidence>
<reference evidence="1 2" key="1">
    <citation type="submission" date="2016-06" db="EMBL/GenBank/DDBJ databases">
        <title>Acetobacter pasteurianus NBRC 3188 whole genome sequencing project.</title>
        <authorList>
            <person name="Matsutani M."/>
            <person name="Shiwa Y."/>
            <person name="Okamoto-Kainuma A."/>
            <person name="Ishikawa M."/>
            <person name="Koizumi Y."/>
            <person name="Yoshikawa H."/>
            <person name="Yakushi T."/>
            <person name="Matsushita K."/>
        </authorList>
    </citation>
    <scope>NUCLEOTIDE SEQUENCE [LARGE SCALE GENOMIC DNA]</scope>
    <source>
        <strain evidence="1 2">NBRC 3188</strain>
    </source>
</reference>
<accession>A0A401WYF2</accession>
<dbReference type="EMBL" id="BDES01000082">
    <property type="protein sequence ID" value="GCD54314.1"/>
    <property type="molecule type" value="Genomic_DNA"/>
</dbReference>
<protein>
    <submittedName>
        <fullName evidence="1">Uncharacterized protein</fullName>
    </submittedName>
</protein>
<organism evidence="1 2">
    <name type="scientific">Acetobacter pasteurianus NBRC 3188</name>
    <dbReference type="NCBI Taxonomy" id="1226663"/>
    <lineage>
        <taxon>Bacteria</taxon>
        <taxon>Pseudomonadati</taxon>
        <taxon>Pseudomonadota</taxon>
        <taxon>Alphaproteobacteria</taxon>
        <taxon>Acetobacterales</taxon>
        <taxon>Acetobacteraceae</taxon>
        <taxon>Acetobacter</taxon>
    </lineage>
</organism>
<dbReference type="Proteomes" id="UP000287300">
    <property type="component" value="Unassembled WGS sequence"/>
</dbReference>
<evidence type="ECO:0000313" key="1">
    <source>
        <dbReference type="EMBL" id="GCD54314.1"/>
    </source>
</evidence>
<name>A0A401WYF2_ACEPA</name>
<dbReference type="AlphaFoldDB" id="A0A401WYF2"/>
<comment type="caution">
    <text evidence="1">The sequence shown here is derived from an EMBL/GenBank/DDBJ whole genome shotgun (WGS) entry which is preliminary data.</text>
</comment>
<sequence length="307" mass="34332">MQVRDLMKPDGRVFLKSVFGQISDEWPCISFSRSSVGNMLRQEFVPGRDILIYVGTLNGNLTEDPEHRGRLIAAVVIEPSQVLETRRIISKNFWSNLGEQWPHAMAVLKAAVMEGPPYPKAHDVIPNAYRQFALMENRGGIAEAIGEERAAVMALPITPLDLHLSPEVQAYINVRASVSETPKSIREEATRMADLIINRVRNGGTQRIVTNANRTAPNISDLYPMLTRKWQVDQCGLCALCGGLLLPGTRNKMLQPSADRIDSSNEAYDEENVHITHLACNLAKNKYGTDDFEEWLIALRGNDPRNE</sequence>
<gene>
    <name evidence="1" type="ORF">NBRC3188_3011</name>
</gene>